<sequence length="127" mass="14430">MSNTLIVYTVGYGNSSDRSFAMSDATLKRGFQYKGILLHSSHEAAVEDMEDDIRQGEDPEELGVITLKINRNGDLYDEYGVMLHDQIALQNNQSKLEVRQHLQEYFLHEMADRRSKLEAATESAMGM</sequence>
<dbReference type="GeneID" id="39474135"/>
<dbReference type="AlphaFoldDB" id="A0AAD0VAC2"/>
<proteinExistence type="predicted"/>
<evidence type="ECO:0000313" key="2">
    <source>
        <dbReference type="Proteomes" id="UP000006426"/>
    </source>
</evidence>
<dbReference type="Proteomes" id="UP000006426">
    <property type="component" value="Plasmid pmppla107"/>
</dbReference>
<organism evidence="1 2">
    <name type="scientific">Pseudomonas amygdali pv. lachrymans str. M301315</name>
    <dbReference type="NCBI Taxonomy" id="629260"/>
    <lineage>
        <taxon>Bacteria</taxon>
        <taxon>Pseudomonadati</taxon>
        <taxon>Pseudomonadota</taxon>
        <taxon>Gammaproteobacteria</taxon>
        <taxon>Pseudomonadales</taxon>
        <taxon>Pseudomonadaceae</taxon>
        <taxon>Pseudomonas</taxon>
        <taxon>Pseudomonas amygdali</taxon>
    </lineage>
</organism>
<dbReference type="RefSeq" id="WP_005742630.1">
    <property type="nucleotide sequence ID" value="NZ_CP031226.1"/>
</dbReference>
<keyword evidence="1" id="KW-0614">Plasmid</keyword>
<evidence type="ECO:0000313" key="1">
    <source>
        <dbReference type="EMBL" id="AXH60246.1"/>
    </source>
</evidence>
<dbReference type="EMBL" id="CP031226">
    <property type="protein sequence ID" value="AXH60246.1"/>
    <property type="molecule type" value="Genomic_DNA"/>
</dbReference>
<accession>A0AAD0VAC2</accession>
<reference evidence="1 2" key="1">
    <citation type="journal article" date="2011" name="PLoS Pathog.">
        <title>Dynamic evolution of pathogenicity revealed by sequencing and comparative genomics of 19 Pseudomonas syringae isolates.</title>
        <authorList>
            <person name="Baltrus D.A."/>
            <person name="Nishimura M.T."/>
            <person name="Romanchuk A."/>
            <person name="Chang J.H."/>
            <person name="Mukhtar M.S."/>
            <person name="Cherkis K."/>
            <person name="Roach J."/>
            <person name="Grant S.R."/>
            <person name="Jones C.D."/>
            <person name="Dangl J.L."/>
        </authorList>
    </citation>
    <scope>NUCLEOTIDE SEQUENCE [LARGE SCALE GENOMIC DNA]</scope>
    <source>
        <strain evidence="1 2">M301315</strain>
    </source>
</reference>
<name>A0AAD0VAC2_PSEAV</name>
<gene>
    <name evidence="1" type="ORF">PLA107_034230</name>
</gene>
<geneLocation type="plasmid" evidence="2">
    <name>pmppla107</name>
</geneLocation>
<protein>
    <submittedName>
        <fullName evidence="1">Uncharacterized protein</fullName>
    </submittedName>
</protein>